<dbReference type="InParanoid" id="C1EHJ2"/>
<dbReference type="KEGG" id="mis:MICPUN_64247"/>
<gene>
    <name evidence="1" type="primary">CUPC21</name>
    <name evidence="1" type="ORF">MICPUN_64247</name>
</gene>
<reference evidence="1 2" key="1">
    <citation type="journal article" date="2009" name="Science">
        <title>Green evolution and dynamic adaptations revealed by genomes of the marine picoeukaryotes Micromonas.</title>
        <authorList>
            <person name="Worden A.Z."/>
            <person name="Lee J.H."/>
            <person name="Mock T."/>
            <person name="Rouze P."/>
            <person name="Simmons M.P."/>
            <person name="Aerts A.L."/>
            <person name="Allen A.E."/>
            <person name="Cuvelier M.L."/>
            <person name="Derelle E."/>
            <person name="Everett M.V."/>
            <person name="Foulon E."/>
            <person name="Grimwood J."/>
            <person name="Gundlach H."/>
            <person name="Henrissat B."/>
            <person name="Napoli C."/>
            <person name="McDonald S.M."/>
            <person name="Parker M.S."/>
            <person name="Rombauts S."/>
            <person name="Salamov A."/>
            <person name="Von Dassow P."/>
            <person name="Badger J.H."/>
            <person name="Coutinho P.M."/>
            <person name="Demir E."/>
            <person name="Dubchak I."/>
            <person name="Gentemann C."/>
            <person name="Eikrem W."/>
            <person name="Gready J.E."/>
            <person name="John U."/>
            <person name="Lanier W."/>
            <person name="Lindquist E.A."/>
            <person name="Lucas S."/>
            <person name="Mayer K.F."/>
            <person name="Moreau H."/>
            <person name="Not F."/>
            <person name="Otillar R."/>
            <person name="Panaud O."/>
            <person name="Pangilinan J."/>
            <person name="Paulsen I."/>
            <person name="Piegu B."/>
            <person name="Poliakov A."/>
            <person name="Robbens S."/>
            <person name="Schmutz J."/>
            <person name="Toulza E."/>
            <person name="Wyss T."/>
            <person name="Zelensky A."/>
            <person name="Zhou K."/>
            <person name="Armbrust E.V."/>
            <person name="Bhattacharya D."/>
            <person name="Goodenough U.W."/>
            <person name="Van de Peer Y."/>
            <person name="Grigoriev I.V."/>
        </authorList>
    </citation>
    <scope>NUCLEOTIDE SEQUENCE [LARGE SCALE GENOMIC DNA]</scope>
    <source>
        <strain evidence="2">RCC299 / NOUM17</strain>
    </source>
</reference>
<organism evidence="1 2">
    <name type="scientific">Micromonas commoda (strain RCC299 / NOUM17 / CCMP2709)</name>
    <name type="common">Picoplanktonic green alga</name>
    <dbReference type="NCBI Taxonomy" id="296587"/>
    <lineage>
        <taxon>Eukaryota</taxon>
        <taxon>Viridiplantae</taxon>
        <taxon>Chlorophyta</taxon>
        <taxon>Mamiellophyceae</taxon>
        <taxon>Mamiellales</taxon>
        <taxon>Mamiellaceae</taxon>
        <taxon>Micromonas</taxon>
    </lineage>
</organism>
<dbReference type="EMBL" id="CP001332">
    <property type="protein sequence ID" value="ACO67307.1"/>
    <property type="molecule type" value="Genomic_DNA"/>
</dbReference>
<keyword evidence="2" id="KW-1185">Reference proteome</keyword>
<evidence type="ECO:0000313" key="2">
    <source>
        <dbReference type="Proteomes" id="UP000002009"/>
    </source>
</evidence>
<proteinExistence type="predicted"/>
<dbReference type="AlphaFoldDB" id="C1EHJ2"/>
<dbReference type="RefSeq" id="XP_002506049.1">
    <property type="nucleotide sequence ID" value="XM_002506003.1"/>
</dbReference>
<accession>C1EHJ2</accession>
<protein>
    <submittedName>
        <fullName evidence="1">Uncharacterized protein</fullName>
    </submittedName>
</protein>
<dbReference type="Proteomes" id="UP000002009">
    <property type="component" value="Chromosome 14"/>
</dbReference>
<name>C1EHJ2_MICCC</name>
<dbReference type="OrthoDB" id="497467at2759"/>
<dbReference type="GeneID" id="8249186"/>
<sequence length="126" mass="13579">MHACGTTVASLSLSARAAARAKLSKVSARHITARSPARRARTRLGVVPRSTPKEEIEMDPDANIEPCLVGWSDQDENGVDVYCCEQPGGGVVCKTINPVDQQECEVVEDEKGDLTVACDDDEVPKR</sequence>
<evidence type="ECO:0000313" key="1">
    <source>
        <dbReference type="EMBL" id="ACO67307.1"/>
    </source>
</evidence>